<evidence type="ECO:0000256" key="5">
    <source>
        <dbReference type="ARBA" id="ARBA00022884"/>
    </source>
</evidence>
<keyword evidence="13" id="KW-1185">Reference proteome</keyword>
<gene>
    <name evidence="12" type="primary">ZRSR2</name>
    <name evidence="12" type="ORF">SK128_019854</name>
</gene>
<feature type="zinc finger region" description="C3H1-type" evidence="7">
    <location>
        <begin position="159"/>
        <end position="186"/>
    </location>
</feature>
<sequence length="470" mass="55249">MVCLSAFFCCIFSHQQWRCLVKRERRRRLRQIKARERDKLQQGELEEYERLEELAQRQEEEEAARLREEWHLRDAALHSKFLREKERKQQQEDAQRRQEELIKKEWEEQQKKEKEEEDRKKEEQNALLEAATKGLNKESEMTHNPEPPANYPPRNSVHSEREPCPFFEKTGACRFGIHCSREHAYPDTSDVILIPNMYSHFGMEKVSYDEYNEDAALEYSEHETQDHFRDFYQDTLPEFQKYGSVIQFKVCSNTSVHLRGNVYVQYSSYKEAEKVKSTFHGRWYAGRQLNCIFVTISKWRSAVCRHVLKKGWKDPIPDPIQRGHIKDLEDRVLQEAIQQIGQGHDQALKILDLDVQHHDLTRGIILDLDVQGHDLALKKIISLDVQYHDLALKIILDLDVQDHSLALGIIPELEVQGHDLALETIPDLSIQSPGPDHNFAINLLNCPDLDREALGIIPVYQRLPRVEYLT</sequence>
<evidence type="ECO:0000256" key="8">
    <source>
        <dbReference type="SAM" id="Coils"/>
    </source>
</evidence>
<evidence type="ECO:0000259" key="11">
    <source>
        <dbReference type="PROSITE" id="PS50103"/>
    </source>
</evidence>
<dbReference type="Pfam" id="PF00642">
    <property type="entry name" value="zf-CCCH"/>
    <property type="match status" value="1"/>
</dbReference>
<dbReference type="InterPro" id="IPR012677">
    <property type="entry name" value="Nucleotide-bd_a/b_plait_sf"/>
</dbReference>
<evidence type="ECO:0000313" key="12">
    <source>
        <dbReference type="EMBL" id="KAK7078380.1"/>
    </source>
</evidence>
<dbReference type="InterPro" id="IPR000504">
    <property type="entry name" value="RRM_dom"/>
</dbReference>
<evidence type="ECO:0000259" key="10">
    <source>
        <dbReference type="PROSITE" id="PS50102"/>
    </source>
</evidence>
<evidence type="ECO:0000256" key="2">
    <source>
        <dbReference type="ARBA" id="ARBA00022737"/>
    </source>
</evidence>
<feature type="region of interest" description="Disordered" evidence="9">
    <location>
        <begin position="133"/>
        <end position="162"/>
    </location>
</feature>
<dbReference type="InterPro" id="IPR009145">
    <property type="entry name" value="U2AF_small"/>
</dbReference>
<comment type="caution">
    <text evidence="12">The sequence shown here is derived from an EMBL/GenBank/DDBJ whole genome shotgun (WGS) entry which is preliminary data.</text>
</comment>
<dbReference type="SUPFAM" id="SSF54928">
    <property type="entry name" value="RNA-binding domain, RBD"/>
    <property type="match status" value="1"/>
</dbReference>
<accession>A0AAN8XFX2</accession>
<keyword evidence="12" id="KW-0687">Ribonucleoprotein</keyword>
<dbReference type="GO" id="GO:0003723">
    <property type="term" value="F:RNA binding"/>
    <property type="evidence" value="ECO:0007669"/>
    <property type="project" value="UniProtKB-UniRule"/>
</dbReference>
<keyword evidence="3 7" id="KW-0863">Zinc-finger</keyword>
<dbReference type="GO" id="GO:1990904">
    <property type="term" value="C:ribonucleoprotein complex"/>
    <property type="evidence" value="ECO:0007669"/>
    <property type="project" value="UniProtKB-KW"/>
</dbReference>
<dbReference type="GO" id="GO:0008270">
    <property type="term" value="F:zinc ion binding"/>
    <property type="evidence" value="ECO:0007669"/>
    <property type="project" value="UniProtKB-KW"/>
</dbReference>
<feature type="domain" description="C3H1-type" evidence="11">
    <location>
        <begin position="159"/>
        <end position="186"/>
    </location>
</feature>
<dbReference type="Proteomes" id="UP001381693">
    <property type="component" value="Unassembled WGS sequence"/>
</dbReference>
<dbReference type="Pfam" id="PF00076">
    <property type="entry name" value="RRM_1"/>
    <property type="match status" value="1"/>
</dbReference>
<keyword evidence="5 6" id="KW-0694">RNA-binding</keyword>
<dbReference type="GO" id="GO:0089701">
    <property type="term" value="C:U2AF complex"/>
    <property type="evidence" value="ECO:0007669"/>
    <property type="project" value="InterPro"/>
</dbReference>
<evidence type="ECO:0000313" key="13">
    <source>
        <dbReference type="Proteomes" id="UP001381693"/>
    </source>
</evidence>
<evidence type="ECO:0000256" key="1">
    <source>
        <dbReference type="ARBA" id="ARBA00022723"/>
    </source>
</evidence>
<evidence type="ECO:0000256" key="9">
    <source>
        <dbReference type="SAM" id="MobiDB-lite"/>
    </source>
</evidence>
<dbReference type="PANTHER" id="PTHR12620">
    <property type="entry name" value="U2 SNRNP AUXILIARY FACTOR, SMALL SUBUNIT"/>
    <property type="match status" value="1"/>
</dbReference>
<feature type="coiled-coil region" evidence="8">
    <location>
        <begin position="96"/>
        <end position="131"/>
    </location>
</feature>
<dbReference type="Gene3D" id="3.30.70.330">
    <property type="match status" value="1"/>
</dbReference>
<proteinExistence type="predicted"/>
<dbReference type="EMBL" id="JAXCGZ010007863">
    <property type="protein sequence ID" value="KAK7078380.1"/>
    <property type="molecule type" value="Genomic_DNA"/>
</dbReference>
<dbReference type="InterPro" id="IPR000571">
    <property type="entry name" value="Znf_CCCH"/>
</dbReference>
<evidence type="ECO:0000256" key="3">
    <source>
        <dbReference type="ARBA" id="ARBA00022771"/>
    </source>
</evidence>
<keyword evidence="2" id="KW-0677">Repeat</keyword>
<keyword evidence="4 7" id="KW-0862">Zinc</keyword>
<feature type="coiled-coil region" evidence="8">
    <location>
        <begin position="41"/>
        <end position="68"/>
    </location>
</feature>
<evidence type="ECO:0000256" key="4">
    <source>
        <dbReference type="ARBA" id="ARBA00022833"/>
    </source>
</evidence>
<dbReference type="SMART" id="SM00356">
    <property type="entry name" value="ZnF_C3H1"/>
    <property type="match status" value="1"/>
</dbReference>
<evidence type="ECO:0000256" key="6">
    <source>
        <dbReference type="PROSITE-ProRule" id="PRU00176"/>
    </source>
</evidence>
<dbReference type="InterPro" id="IPR003954">
    <property type="entry name" value="RRM_euk-type"/>
</dbReference>
<dbReference type="AlphaFoldDB" id="A0AAN8XFX2"/>
<reference evidence="12 13" key="1">
    <citation type="submission" date="2023-11" db="EMBL/GenBank/DDBJ databases">
        <title>Halocaridina rubra genome assembly.</title>
        <authorList>
            <person name="Smith C."/>
        </authorList>
    </citation>
    <scope>NUCLEOTIDE SEQUENCE [LARGE SCALE GENOMIC DNA]</scope>
    <source>
        <strain evidence="12">EP-1</strain>
        <tissue evidence="12">Whole</tissue>
    </source>
</reference>
<dbReference type="PROSITE" id="PS50103">
    <property type="entry name" value="ZF_C3H1"/>
    <property type="match status" value="1"/>
</dbReference>
<dbReference type="PRINTS" id="PR01848">
    <property type="entry name" value="U2AUXFACTOR"/>
</dbReference>
<dbReference type="InterPro" id="IPR035979">
    <property type="entry name" value="RBD_domain_sf"/>
</dbReference>
<organism evidence="12 13">
    <name type="scientific">Halocaridina rubra</name>
    <name type="common">Hawaiian red shrimp</name>
    <dbReference type="NCBI Taxonomy" id="373956"/>
    <lineage>
        <taxon>Eukaryota</taxon>
        <taxon>Metazoa</taxon>
        <taxon>Ecdysozoa</taxon>
        <taxon>Arthropoda</taxon>
        <taxon>Crustacea</taxon>
        <taxon>Multicrustacea</taxon>
        <taxon>Malacostraca</taxon>
        <taxon>Eumalacostraca</taxon>
        <taxon>Eucarida</taxon>
        <taxon>Decapoda</taxon>
        <taxon>Pleocyemata</taxon>
        <taxon>Caridea</taxon>
        <taxon>Atyoidea</taxon>
        <taxon>Atyidae</taxon>
        <taxon>Halocaridina</taxon>
    </lineage>
</organism>
<dbReference type="PROSITE" id="PS50102">
    <property type="entry name" value="RRM"/>
    <property type="match status" value="1"/>
</dbReference>
<keyword evidence="8" id="KW-0175">Coiled coil</keyword>
<evidence type="ECO:0000256" key="7">
    <source>
        <dbReference type="PROSITE-ProRule" id="PRU00723"/>
    </source>
</evidence>
<name>A0AAN8XFX2_HALRR</name>
<feature type="domain" description="RRM" evidence="10">
    <location>
        <begin position="190"/>
        <end position="289"/>
    </location>
</feature>
<protein>
    <submittedName>
        <fullName evidence="12">U2 small nuclear ribonucleoprotein auxiliary factor 35 kDa subunit-related protein 2</fullName>
    </submittedName>
</protein>
<keyword evidence="1 7" id="KW-0479">Metal-binding</keyword>
<dbReference type="CDD" id="cd12540">
    <property type="entry name" value="RRM_U2AFBPL"/>
    <property type="match status" value="1"/>
</dbReference>
<dbReference type="GO" id="GO:0000398">
    <property type="term" value="P:mRNA splicing, via spliceosome"/>
    <property type="evidence" value="ECO:0007669"/>
    <property type="project" value="InterPro"/>
</dbReference>
<dbReference type="SMART" id="SM00361">
    <property type="entry name" value="RRM_1"/>
    <property type="match status" value="1"/>
</dbReference>